<dbReference type="InterPro" id="IPR037157">
    <property type="entry name" value="Acetyltransf_C_sf"/>
</dbReference>
<evidence type="ECO:0000256" key="4">
    <source>
        <dbReference type="ARBA" id="ARBA00023098"/>
    </source>
</evidence>
<keyword evidence="1" id="KW-0444">Lipid biosynthesis</keyword>
<dbReference type="NCBIfam" id="TIGR01852">
    <property type="entry name" value="lipid_A_lpxA"/>
    <property type="match status" value="1"/>
</dbReference>
<dbReference type="Gene3D" id="2.160.10.10">
    <property type="entry name" value="Hexapeptide repeat proteins"/>
    <property type="match status" value="1"/>
</dbReference>
<accession>B9XRT0</accession>
<dbReference type="PIRSF" id="PIRSF000456">
    <property type="entry name" value="UDP-GlcNAc_acltr"/>
    <property type="match status" value="1"/>
</dbReference>
<proteinExistence type="predicted"/>
<keyword evidence="8" id="KW-1185">Reference proteome</keyword>
<evidence type="ECO:0000256" key="2">
    <source>
        <dbReference type="ARBA" id="ARBA00022556"/>
    </source>
</evidence>
<evidence type="ECO:0000313" key="8">
    <source>
        <dbReference type="Proteomes" id="UP000003688"/>
    </source>
</evidence>
<dbReference type="InterPro" id="IPR001451">
    <property type="entry name" value="Hexapep"/>
</dbReference>
<dbReference type="STRING" id="320771.Cflav_PD0552"/>
<dbReference type="PANTHER" id="PTHR43480:SF1">
    <property type="entry name" value="ACYL-[ACYL-CARRIER-PROTEIN]--UDP-N-ACETYLGLUCOSAMINE O-ACYLTRANSFERASE, MITOCHONDRIAL-RELATED"/>
    <property type="match status" value="1"/>
</dbReference>
<dbReference type="GO" id="GO:0016020">
    <property type="term" value="C:membrane"/>
    <property type="evidence" value="ECO:0007669"/>
    <property type="project" value="GOC"/>
</dbReference>
<dbReference type="InterPro" id="IPR029098">
    <property type="entry name" value="Acetyltransf_C"/>
</dbReference>
<evidence type="ECO:0000313" key="7">
    <source>
        <dbReference type="EMBL" id="EEF57441.1"/>
    </source>
</evidence>
<dbReference type="SUPFAM" id="SSF51161">
    <property type="entry name" value="Trimeric LpxA-like enzymes"/>
    <property type="match status" value="1"/>
</dbReference>
<dbReference type="Gene3D" id="1.20.1180.10">
    <property type="entry name" value="Udp N-acetylglucosamine O-acyltransferase, C-terminal domain"/>
    <property type="match status" value="1"/>
</dbReference>
<evidence type="ECO:0000259" key="6">
    <source>
        <dbReference type="Pfam" id="PF13720"/>
    </source>
</evidence>
<dbReference type="NCBIfam" id="NF003657">
    <property type="entry name" value="PRK05289.1"/>
    <property type="match status" value="1"/>
</dbReference>
<dbReference type="EC" id="2.3.1.129" evidence="7"/>
<keyword evidence="5 7" id="KW-0012">Acyltransferase</keyword>
<evidence type="ECO:0000256" key="1">
    <source>
        <dbReference type="ARBA" id="ARBA00022516"/>
    </source>
</evidence>
<dbReference type="Pfam" id="PF00132">
    <property type="entry name" value="Hexapep"/>
    <property type="match status" value="2"/>
</dbReference>
<reference evidence="7 8" key="1">
    <citation type="journal article" date="2011" name="J. Bacteriol.">
        <title>Genome sequence of 'Pedosphaera parvula' Ellin514, an aerobic Verrucomicrobial isolate from pasture soil.</title>
        <authorList>
            <person name="Kant R."/>
            <person name="van Passel M.W."/>
            <person name="Sangwan P."/>
            <person name="Palva A."/>
            <person name="Lucas S."/>
            <person name="Copeland A."/>
            <person name="Lapidus A."/>
            <person name="Glavina Del Rio T."/>
            <person name="Dalin E."/>
            <person name="Tice H."/>
            <person name="Bruce D."/>
            <person name="Goodwin L."/>
            <person name="Pitluck S."/>
            <person name="Chertkov O."/>
            <person name="Larimer F.W."/>
            <person name="Land M.L."/>
            <person name="Hauser L."/>
            <person name="Brettin T.S."/>
            <person name="Detter J.C."/>
            <person name="Han S."/>
            <person name="de Vos W.M."/>
            <person name="Janssen P.H."/>
            <person name="Smidt H."/>
        </authorList>
    </citation>
    <scope>NUCLEOTIDE SEQUENCE [LARGE SCALE GENOMIC DNA]</scope>
    <source>
        <strain evidence="7 8">Ellin514</strain>
    </source>
</reference>
<feature type="domain" description="UDP N-acetylglucosamine O-acyltransferase C-terminal" evidence="6">
    <location>
        <begin position="173"/>
        <end position="252"/>
    </location>
</feature>
<keyword evidence="3 7" id="KW-0808">Transferase</keyword>
<comment type="caution">
    <text evidence="7">The sequence shown here is derived from an EMBL/GenBank/DDBJ whole genome shotgun (WGS) entry which is preliminary data.</text>
</comment>
<name>B9XRT0_PEDPL</name>
<dbReference type="EMBL" id="ABOX02000068">
    <property type="protein sequence ID" value="EEF57441.1"/>
    <property type="molecule type" value="Genomic_DNA"/>
</dbReference>
<organism evidence="7 8">
    <name type="scientific">Pedosphaera parvula (strain Ellin514)</name>
    <dbReference type="NCBI Taxonomy" id="320771"/>
    <lineage>
        <taxon>Bacteria</taxon>
        <taxon>Pseudomonadati</taxon>
        <taxon>Verrucomicrobiota</taxon>
        <taxon>Pedosphaerae</taxon>
        <taxon>Pedosphaerales</taxon>
        <taxon>Pedosphaeraceae</taxon>
        <taxon>Pedosphaera</taxon>
    </lineage>
</organism>
<dbReference type="PANTHER" id="PTHR43480">
    <property type="entry name" value="ACYL-[ACYL-CARRIER-PROTEIN]--UDP-N-ACETYLGLUCOSAMINE O-ACYLTRANSFERASE"/>
    <property type="match status" value="1"/>
</dbReference>
<keyword evidence="4" id="KW-0443">Lipid metabolism</keyword>
<dbReference type="AlphaFoldDB" id="B9XRT0"/>
<dbReference type="CDD" id="cd03351">
    <property type="entry name" value="LbH_UDP-GlcNAc_AT"/>
    <property type="match status" value="1"/>
</dbReference>
<evidence type="ECO:0000256" key="5">
    <source>
        <dbReference type="ARBA" id="ARBA00023315"/>
    </source>
</evidence>
<keyword evidence="2" id="KW-0441">Lipid A biosynthesis</keyword>
<dbReference type="RefSeq" id="WP_007418513.1">
    <property type="nucleotide sequence ID" value="NZ_ABOX02000068.1"/>
</dbReference>
<dbReference type="GO" id="GO:0008780">
    <property type="term" value="F:acyl-[acyl-carrier-protein]-UDP-N-acetylglucosamine O-acyltransferase activity"/>
    <property type="evidence" value="ECO:0007669"/>
    <property type="project" value="UniProtKB-EC"/>
</dbReference>
<dbReference type="Pfam" id="PF13720">
    <property type="entry name" value="Acetyltransf_11"/>
    <property type="match status" value="1"/>
</dbReference>
<dbReference type="GO" id="GO:0009245">
    <property type="term" value="P:lipid A biosynthetic process"/>
    <property type="evidence" value="ECO:0007669"/>
    <property type="project" value="UniProtKB-KW"/>
</dbReference>
<gene>
    <name evidence="7" type="ORF">Cflav_PD0552</name>
</gene>
<dbReference type="Proteomes" id="UP000003688">
    <property type="component" value="Unassembled WGS sequence"/>
</dbReference>
<sequence>MIHPTAIIHPDAKVDPSVKVGPYAVIDGQVSVGPNCVIGPHVHLTGVTTIGTGNQFHTGCVIGDAPQDLRYKEEPTRVRIADNNVFREHVTVHRSSKLQEDTVIGSNNFLMAGSHVGHNCSVGNYVIIANGALLGGHVTVHDRAFISGNCLVHQFVRIGTMALMQGGSAISKDLPPFAIARGHNGMCGLNAVGMRRAGIAALERLELKRLYLLLFRSGKKLSVAIEEVRQEFVSPASKTMLEFVAGSKRGICADTSRRSSPTTESEAEP</sequence>
<dbReference type="InterPro" id="IPR010137">
    <property type="entry name" value="Lipid_A_LpxA"/>
</dbReference>
<dbReference type="InterPro" id="IPR011004">
    <property type="entry name" value="Trimer_LpxA-like_sf"/>
</dbReference>
<protein>
    <submittedName>
        <fullName evidence="7">Acyl-(Acyl-carrier-protein)--UDP-N-acetylglucosamine O-acyltransferase</fullName>
        <ecNumber evidence="7">2.3.1.129</ecNumber>
    </submittedName>
</protein>
<evidence type="ECO:0000256" key="3">
    <source>
        <dbReference type="ARBA" id="ARBA00022679"/>
    </source>
</evidence>